<dbReference type="AlphaFoldDB" id="A0AAU9UWI6"/>
<reference evidence="3" key="1">
    <citation type="submission" date="2022-03" db="EMBL/GenBank/DDBJ databases">
        <authorList>
            <person name="Tunstrom K."/>
        </authorList>
    </citation>
    <scope>NUCLEOTIDE SEQUENCE</scope>
</reference>
<protein>
    <submittedName>
        <fullName evidence="3">Uncharacterized protein</fullName>
    </submittedName>
</protein>
<evidence type="ECO:0000313" key="3">
    <source>
        <dbReference type="EMBL" id="CAH2102929.1"/>
    </source>
</evidence>
<feature type="signal peptide" evidence="2">
    <location>
        <begin position="1"/>
        <end position="18"/>
    </location>
</feature>
<comment type="caution">
    <text evidence="3">The sequence shown here is derived from an EMBL/GenBank/DDBJ whole genome shotgun (WGS) entry which is preliminary data.</text>
</comment>
<feature type="compositionally biased region" description="Basic residues" evidence="1">
    <location>
        <begin position="177"/>
        <end position="186"/>
    </location>
</feature>
<sequence length="257" mass="28677">MKIFVLFVFAGALWEANGYPYPYNYYGNLDSISYGSVDSSRGGMALSRYYNPYYPRTIGAGMAAFMFKPEGQYQPQTSQYYLPDRRRQTQPELNYPQQNEVYYSQVPEQSEPLPEQPTVFSDKRITPELPAVTEPTEIPEPTEKTELVPTTLKAVITPELTEPEIEEVDKVVPTPKKRVTKKKQVKRPVDDDEDDDELYPPRIPSGAYFPMFFGYGGRSGSTPGGATAIANAFSTGRGGVATSHATAYGPPRPDSKL</sequence>
<evidence type="ECO:0000256" key="1">
    <source>
        <dbReference type="SAM" id="MobiDB-lite"/>
    </source>
</evidence>
<dbReference type="EMBL" id="CAKOGL010000025">
    <property type="protein sequence ID" value="CAH2102929.1"/>
    <property type="molecule type" value="Genomic_DNA"/>
</dbReference>
<dbReference type="Proteomes" id="UP001153954">
    <property type="component" value="Unassembled WGS sequence"/>
</dbReference>
<evidence type="ECO:0000313" key="4">
    <source>
        <dbReference type="Proteomes" id="UP001153954"/>
    </source>
</evidence>
<accession>A0AAU9UWI6</accession>
<feature type="chain" id="PRO_5043538366" evidence="2">
    <location>
        <begin position="19"/>
        <end position="257"/>
    </location>
</feature>
<feature type="region of interest" description="Disordered" evidence="1">
    <location>
        <begin position="177"/>
        <end position="203"/>
    </location>
</feature>
<evidence type="ECO:0000256" key="2">
    <source>
        <dbReference type="SAM" id="SignalP"/>
    </source>
</evidence>
<proteinExistence type="predicted"/>
<feature type="region of interest" description="Disordered" evidence="1">
    <location>
        <begin position="237"/>
        <end position="257"/>
    </location>
</feature>
<name>A0AAU9UWI6_EUPED</name>
<keyword evidence="2" id="KW-0732">Signal</keyword>
<organism evidence="3 4">
    <name type="scientific">Euphydryas editha</name>
    <name type="common">Edith's checkerspot</name>
    <dbReference type="NCBI Taxonomy" id="104508"/>
    <lineage>
        <taxon>Eukaryota</taxon>
        <taxon>Metazoa</taxon>
        <taxon>Ecdysozoa</taxon>
        <taxon>Arthropoda</taxon>
        <taxon>Hexapoda</taxon>
        <taxon>Insecta</taxon>
        <taxon>Pterygota</taxon>
        <taxon>Neoptera</taxon>
        <taxon>Endopterygota</taxon>
        <taxon>Lepidoptera</taxon>
        <taxon>Glossata</taxon>
        <taxon>Ditrysia</taxon>
        <taxon>Papilionoidea</taxon>
        <taxon>Nymphalidae</taxon>
        <taxon>Nymphalinae</taxon>
        <taxon>Euphydryas</taxon>
    </lineage>
</organism>
<gene>
    <name evidence="3" type="ORF">EEDITHA_LOCUS17498</name>
</gene>
<keyword evidence="4" id="KW-1185">Reference proteome</keyword>